<feature type="repeat" description="WD" evidence="1">
    <location>
        <begin position="1"/>
        <end position="28"/>
    </location>
</feature>
<dbReference type="InterPro" id="IPR011009">
    <property type="entry name" value="Kinase-like_dom_sf"/>
</dbReference>
<dbReference type="SUPFAM" id="SSF56112">
    <property type="entry name" value="Protein kinase-like (PK-like)"/>
    <property type="match status" value="1"/>
</dbReference>
<dbReference type="Gene3D" id="1.10.510.10">
    <property type="entry name" value="Transferase(Phosphotransferase) domain 1"/>
    <property type="match status" value="1"/>
</dbReference>
<name>A0A7J7P3K2_9MAGN</name>
<evidence type="ECO:0000313" key="3">
    <source>
        <dbReference type="EMBL" id="KAF6174015.1"/>
    </source>
</evidence>
<dbReference type="InterPro" id="IPR008271">
    <property type="entry name" value="Ser/Thr_kinase_AS"/>
</dbReference>
<organism evidence="3 4">
    <name type="scientific">Kingdonia uniflora</name>
    <dbReference type="NCBI Taxonomy" id="39325"/>
    <lineage>
        <taxon>Eukaryota</taxon>
        <taxon>Viridiplantae</taxon>
        <taxon>Streptophyta</taxon>
        <taxon>Embryophyta</taxon>
        <taxon>Tracheophyta</taxon>
        <taxon>Spermatophyta</taxon>
        <taxon>Magnoliopsida</taxon>
        <taxon>Ranunculales</taxon>
        <taxon>Circaeasteraceae</taxon>
        <taxon>Kingdonia</taxon>
    </lineage>
</organism>
<dbReference type="InterPro" id="IPR000719">
    <property type="entry name" value="Prot_kinase_dom"/>
</dbReference>
<comment type="caution">
    <text evidence="3">The sequence shown here is derived from an EMBL/GenBank/DDBJ whole genome shotgun (WGS) entry which is preliminary data.</text>
</comment>
<protein>
    <recommendedName>
        <fullName evidence="2">Protein kinase domain-containing protein</fullName>
    </recommendedName>
</protein>
<dbReference type="GO" id="GO:0004672">
    <property type="term" value="F:protein kinase activity"/>
    <property type="evidence" value="ECO:0007669"/>
    <property type="project" value="InterPro"/>
</dbReference>
<dbReference type="AlphaFoldDB" id="A0A7J7P3K2"/>
<dbReference type="PROSITE" id="PS50011">
    <property type="entry name" value="PROTEIN_KINASE_DOM"/>
    <property type="match status" value="1"/>
</dbReference>
<dbReference type="InterPro" id="IPR019775">
    <property type="entry name" value="WD40_repeat_CS"/>
</dbReference>
<dbReference type="PROSITE" id="PS00678">
    <property type="entry name" value="WD_REPEATS_1"/>
    <property type="match status" value="1"/>
</dbReference>
<dbReference type="Proteomes" id="UP000541444">
    <property type="component" value="Unassembled WGS sequence"/>
</dbReference>
<dbReference type="InterPro" id="IPR001680">
    <property type="entry name" value="WD40_rpt"/>
</dbReference>
<dbReference type="EMBL" id="JACGCM010000309">
    <property type="protein sequence ID" value="KAF6174015.1"/>
    <property type="molecule type" value="Genomic_DNA"/>
</dbReference>
<evidence type="ECO:0000259" key="2">
    <source>
        <dbReference type="PROSITE" id="PS50011"/>
    </source>
</evidence>
<evidence type="ECO:0000256" key="1">
    <source>
        <dbReference type="PROSITE-ProRule" id="PRU00221"/>
    </source>
</evidence>
<reference evidence="3 4" key="1">
    <citation type="journal article" date="2020" name="IScience">
        <title>Genome Sequencing of the Endangered Kingdonia uniflora (Circaeasteraceae, Ranunculales) Reveals Potential Mechanisms of Evolutionary Specialization.</title>
        <authorList>
            <person name="Sun Y."/>
            <person name="Deng T."/>
            <person name="Zhang A."/>
            <person name="Moore M.J."/>
            <person name="Landis J.B."/>
            <person name="Lin N."/>
            <person name="Zhang H."/>
            <person name="Zhang X."/>
            <person name="Huang J."/>
            <person name="Zhang X."/>
            <person name="Sun H."/>
            <person name="Wang H."/>
        </authorList>
    </citation>
    <scope>NUCLEOTIDE SEQUENCE [LARGE SCALE GENOMIC DNA]</scope>
    <source>
        <strain evidence="3">TB1705</strain>
        <tissue evidence="3">Leaf</tissue>
    </source>
</reference>
<gene>
    <name evidence="3" type="ORF">GIB67_039966</name>
</gene>
<dbReference type="GO" id="GO:0005524">
    <property type="term" value="F:ATP binding"/>
    <property type="evidence" value="ECO:0007669"/>
    <property type="project" value="InterPro"/>
</dbReference>
<keyword evidence="4" id="KW-1185">Reference proteome</keyword>
<evidence type="ECO:0000313" key="4">
    <source>
        <dbReference type="Proteomes" id="UP000541444"/>
    </source>
</evidence>
<keyword evidence="1" id="KW-0853">WD repeat</keyword>
<proteinExistence type="predicted"/>
<dbReference type="PROSITE" id="PS50082">
    <property type="entry name" value="WD_REPEATS_2"/>
    <property type="match status" value="1"/>
</dbReference>
<feature type="non-terminal residue" evidence="3">
    <location>
        <position position="1"/>
    </location>
</feature>
<dbReference type="OrthoDB" id="538223at2759"/>
<dbReference type="PROSITE" id="PS00108">
    <property type="entry name" value="PROTEIN_KINASE_ST"/>
    <property type="match status" value="1"/>
</dbReference>
<feature type="domain" description="Protein kinase" evidence="2">
    <location>
        <begin position="1"/>
        <end position="85"/>
    </location>
</feature>
<accession>A0A7J7P3K2</accession>
<sequence>LDSEFLASTSTDGSARIWNINEGVPLTSLTRNSNIVHGDIKPDNLLVTSTGTVKIGNFSISQVYELTLEFFYDSWVMDVVAHAIL</sequence>